<dbReference type="InterPro" id="IPR000683">
    <property type="entry name" value="Gfo/Idh/MocA-like_OxRdtase_N"/>
</dbReference>
<dbReference type="eggNOG" id="COG0673">
    <property type="taxonomic scope" value="Bacteria"/>
</dbReference>
<feature type="domain" description="Gfo/Idh/MocA-like oxidoreductase N-terminal" evidence="3">
    <location>
        <begin position="5"/>
        <end position="120"/>
    </location>
</feature>
<name>D1CCG3_THET1</name>
<sequence>MSDPVKVGVIGCGTISSVYMENARKYEMYEVVACADMIFERAEARAKEFGIPKVYTVDKLLEDPEIEMVINLTIPAAHAGITMACLRAGKHVYSEKPLATTLNEGKKILELARQKGLRVGCAPDTFLGGAQQTCRKLIEDGILGDIVGASAFMMASGPESWHPDPAFFYKEGAGPLFDMGPYYITALINLIGPVTRVTGSARITSQERIITSKARYGERISVETPTYVASVLDLEGGPIATMITTFDVWGSRLPNIEIYGTYGTLVVPDPNGFGGTPLLKLRNKPEWQEIPLAYPRTENERGIGVADMAHAIRSGRPHRATADMGYHVLEVMHSIYQASSKERHVHISSHPQRPSPLPVDLPANLLDD</sequence>
<feature type="region of interest" description="Disordered" evidence="2">
    <location>
        <begin position="342"/>
        <end position="368"/>
    </location>
</feature>
<accession>D1CCG3</accession>
<gene>
    <name evidence="5" type="ordered locus">Tter_1572</name>
</gene>
<dbReference type="EMBL" id="CP001825">
    <property type="protein sequence ID" value="ACZ42478.1"/>
    <property type="molecule type" value="Genomic_DNA"/>
</dbReference>
<evidence type="ECO:0000259" key="4">
    <source>
        <dbReference type="Pfam" id="PF22725"/>
    </source>
</evidence>
<dbReference type="HOGENOM" id="CLU_023194_6_0_0"/>
<dbReference type="SUPFAM" id="SSF51735">
    <property type="entry name" value="NAD(P)-binding Rossmann-fold domains"/>
    <property type="match status" value="1"/>
</dbReference>
<dbReference type="Proteomes" id="UP000000323">
    <property type="component" value="Chromosome 1"/>
</dbReference>
<dbReference type="PANTHER" id="PTHR43818:SF11">
    <property type="entry name" value="BCDNA.GH03377"/>
    <property type="match status" value="1"/>
</dbReference>
<evidence type="ECO:0000259" key="3">
    <source>
        <dbReference type="Pfam" id="PF01408"/>
    </source>
</evidence>
<dbReference type="AlphaFoldDB" id="D1CCG3"/>
<dbReference type="InterPro" id="IPR036291">
    <property type="entry name" value="NAD(P)-bd_dom_sf"/>
</dbReference>
<dbReference type="GO" id="GO:0016491">
    <property type="term" value="F:oxidoreductase activity"/>
    <property type="evidence" value="ECO:0007669"/>
    <property type="project" value="UniProtKB-KW"/>
</dbReference>
<dbReference type="STRING" id="525904.Tter_1572"/>
<organism evidence="5 6">
    <name type="scientific">Thermobaculum terrenum (strain ATCC BAA-798 / CCMEE 7001 / YNP1)</name>
    <dbReference type="NCBI Taxonomy" id="525904"/>
    <lineage>
        <taxon>Bacteria</taxon>
        <taxon>Bacillati</taxon>
        <taxon>Chloroflexota</taxon>
        <taxon>Chloroflexia</taxon>
        <taxon>Candidatus Thermobaculales</taxon>
        <taxon>Candidatus Thermobaculaceae</taxon>
        <taxon>Thermobaculum</taxon>
    </lineage>
</organism>
<dbReference type="Gene3D" id="3.40.50.720">
    <property type="entry name" value="NAD(P)-binding Rossmann-like Domain"/>
    <property type="match status" value="1"/>
</dbReference>
<reference evidence="6" key="1">
    <citation type="journal article" date="2010" name="Stand. Genomic Sci.">
        <title>Complete genome sequence of 'Thermobaculum terrenum' type strain (YNP1).</title>
        <authorList>
            <person name="Kiss H."/>
            <person name="Cleland D."/>
            <person name="Lapidus A."/>
            <person name="Lucas S."/>
            <person name="Glavina Del Rio T."/>
            <person name="Nolan M."/>
            <person name="Tice H."/>
            <person name="Han C."/>
            <person name="Goodwin L."/>
            <person name="Pitluck S."/>
            <person name="Liolios K."/>
            <person name="Ivanova N."/>
            <person name="Mavromatis K."/>
            <person name="Ovchinnikova G."/>
            <person name="Pati A."/>
            <person name="Chen A."/>
            <person name="Palaniappan K."/>
            <person name="Land M."/>
            <person name="Hauser L."/>
            <person name="Chang Y."/>
            <person name="Jeffries C."/>
            <person name="Lu M."/>
            <person name="Brettin T."/>
            <person name="Detter J."/>
            <person name="Goker M."/>
            <person name="Tindall B."/>
            <person name="Beck B."/>
            <person name="McDermott T."/>
            <person name="Woyke T."/>
            <person name="Bristow J."/>
            <person name="Eisen J."/>
            <person name="Markowitz V."/>
            <person name="Hugenholtz P."/>
            <person name="Kyrpides N."/>
            <person name="Klenk H."/>
            <person name="Cheng J."/>
        </authorList>
    </citation>
    <scope>NUCLEOTIDE SEQUENCE [LARGE SCALE GENOMIC DNA]</scope>
    <source>
        <strain evidence="6">ATCC BAA-798 / YNP1</strain>
    </source>
</reference>
<dbReference type="OrthoDB" id="240873at2"/>
<evidence type="ECO:0000313" key="5">
    <source>
        <dbReference type="EMBL" id="ACZ42478.1"/>
    </source>
</evidence>
<dbReference type="Gene3D" id="3.30.360.10">
    <property type="entry name" value="Dihydrodipicolinate Reductase, domain 2"/>
    <property type="match status" value="1"/>
</dbReference>
<keyword evidence="1" id="KW-0560">Oxidoreductase</keyword>
<dbReference type="KEGG" id="ttr:Tter_1572"/>
<evidence type="ECO:0000256" key="1">
    <source>
        <dbReference type="ARBA" id="ARBA00023002"/>
    </source>
</evidence>
<keyword evidence="6" id="KW-1185">Reference proteome</keyword>
<dbReference type="Pfam" id="PF22725">
    <property type="entry name" value="GFO_IDH_MocA_C3"/>
    <property type="match status" value="1"/>
</dbReference>
<dbReference type="InterPro" id="IPR050463">
    <property type="entry name" value="Gfo/Idh/MocA_oxidrdct_glycsds"/>
</dbReference>
<feature type="domain" description="GFO/IDH/MocA-like oxidoreductase" evidence="4">
    <location>
        <begin position="132"/>
        <end position="265"/>
    </location>
</feature>
<dbReference type="Pfam" id="PF01408">
    <property type="entry name" value="GFO_IDH_MocA"/>
    <property type="match status" value="1"/>
</dbReference>
<dbReference type="SUPFAM" id="SSF55347">
    <property type="entry name" value="Glyceraldehyde-3-phosphate dehydrogenase-like, C-terminal domain"/>
    <property type="match status" value="1"/>
</dbReference>
<dbReference type="RefSeq" id="WP_012875512.1">
    <property type="nucleotide sequence ID" value="NC_013525.1"/>
</dbReference>
<protein>
    <submittedName>
        <fullName evidence="5">Oxidoreductase domain protein</fullName>
    </submittedName>
</protein>
<dbReference type="GO" id="GO:0000166">
    <property type="term" value="F:nucleotide binding"/>
    <property type="evidence" value="ECO:0007669"/>
    <property type="project" value="InterPro"/>
</dbReference>
<evidence type="ECO:0000313" key="6">
    <source>
        <dbReference type="Proteomes" id="UP000000323"/>
    </source>
</evidence>
<proteinExistence type="predicted"/>
<evidence type="ECO:0000256" key="2">
    <source>
        <dbReference type="SAM" id="MobiDB-lite"/>
    </source>
</evidence>
<dbReference type="PANTHER" id="PTHR43818">
    <property type="entry name" value="BCDNA.GH03377"/>
    <property type="match status" value="1"/>
</dbReference>
<dbReference type="InterPro" id="IPR055170">
    <property type="entry name" value="GFO_IDH_MocA-like_dom"/>
</dbReference>